<gene>
    <name evidence="2" type="ORF">ABMA27_007484</name>
</gene>
<sequence>MKFLVLLALVAVAFAAPQPKKIFHENFDDFMELIGQEAGDELEDIIDRYFEFEEFRKTIDYIKTANFKDLVYEMESLPEFKAVLDYLDGHSIDVYYFIDQINIMLEYDFDEKKTRQAVSGSDFSSYIKDSIAAFPKEQLAALYEQKLAEDEDFKAAIEGLQSDEWNEVYSALWASEQFLAEVNTLAENGIDVSLVIEQMVAVFGQN</sequence>
<dbReference type="EMBL" id="JBEUOH010000020">
    <property type="protein sequence ID" value="KAL0869207.1"/>
    <property type="molecule type" value="Genomic_DNA"/>
</dbReference>
<accession>A0ABR3HFK4</accession>
<dbReference type="InterPro" id="IPR010629">
    <property type="entry name" value="Ins_allergen"/>
</dbReference>
<evidence type="ECO:0000256" key="1">
    <source>
        <dbReference type="SAM" id="SignalP"/>
    </source>
</evidence>
<protein>
    <recommendedName>
        <fullName evidence="4">Single domain major allergen protein</fullName>
    </recommendedName>
</protein>
<feature type="chain" id="PRO_5046381720" description="Single domain major allergen protein" evidence="1">
    <location>
        <begin position="16"/>
        <end position="206"/>
    </location>
</feature>
<dbReference type="Pfam" id="PF06757">
    <property type="entry name" value="Ins_allergen_rp"/>
    <property type="match status" value="1"/>
</dbReference>
<evidence type="ECO:0000313" key="2">
    <source>
        <dbReference type="EMBL" id="KAL0869207.1"/>
    </source>
</evidence>
<keyword evidence="3" id="KW-1185">Reference proteome</keyword>
<dbReference type="PANTHER" id="PTHR21163">
    <property type="entry name" value="PROTEIN G12"/>
    <property type="match status" value="1"/>
</dbReference>
<reference evidence="2 3" key="1">
    <citation type="submission" date="2024-06" db="EMBL/GenBank/DDBJ databases">
        <title>A chromosome-level genome assembly of beet webworm, Loxostege sticticalis.</title>
        <authorList>
            <person name="Zhang Y."/>
        </authorList>
    </citation>
    <scope>NUCLEOTIDE SEQUENCE [LARGE SCALE GENOMIC DNA]</scope>
    <source>
        <strain evidence="2">AQ026</strain>
        <tissue evidence="2">Whole body</tissue>
    </source>
</reference>
<keyword evidence="1" id="KW-0732">Signal</keyword>
<evidence type="ECO:0008006" key="4">
    <source>
        <dbReference type="Google" id="ProtNLM"/>
    </source>
</evidence>
<feature type="signal peptide" evidence="1">
    <location>
        <begin position="1"/>
        <end position="15"/>
    </location>
</feature>
<dbReference type="PANTHER" id="PTHR21163:SF0">
    <property type="entry name" value="GH08205P-RELATED"/>
    <property type="match status" value="1"/>
</dbReference>
<organism evidence="2 3">
    <name type="scientific">Loxostege sticticalis</name>
    <name type="common">Beet webworm moth</name>
    <dbReference type="NCBI Taxonomy" id="481309"/>
    <lineage>
        <taxon>Eukaryota</taxon>
        <taxon>Metazoa</taxon>
        <taxon>Ecdysozoa</taxon>
        <taxon>Arthropoda</taxon>
        <taxon>Hexapoda</taxon>
        <taxon>Insecta</taxon>
        <taxon>Pterygota</taxon>
        <taxon>Neoptera</taxon>
        <taxon>Endopterygota</taxon>
        <taxon>Lepidoptera</taxon>
        <taxon>Glossata</taxon>
        <taxon>Ditrysia</taxon>
        <taxon>Pyraloidea</taxon>
        <taxon>Crambidae</taxon>
        <taxon>Pyraustinae</taxon>
        <taxon>Loxostege</taxon>
    </lineage>
</organism>
<dbReference type="Proteomes" id="UP001549920">
    <property type="component" value="Unassembled WGS sequence"/>
</dbReference>
<evidence type="ECO:0000313" key="3">
    <source>
        <dbReference type="Proteomes" id="UP001549920"/>
    </source>
</evidence>
<name>A0ABR3HFK4_LOXSC</name>
<comment type="caution">
    <text evidence="2">The sequence shown here is derived from an EMBL/GenBank/DDBJ whole genome shotgun (WGS) entry which is preliminary data.</text>
</comment>
<proteinExistence type="predicted"/>